<dbReference type="PANTHER" id="PTHR32282:SF27">
    <property type="entry name" value="PENICILLIN-BINDING PROTEIN 1A"/>
    <property type="match status" value="1"/>
</dbReference>
<dbReference type="GO" id="GO:0005886">
    <property type="term" value="C:plasma membrane"/>
    <property type="evidence" value="ECO:0007669"/>
    <property type="project" value="UniProtKB-SubCell"/>
</dbReference>
<dbReference type="InterPro" id="IPR036950">
    <property type="entry name" value="PBP_transglycosylase"/>
</dbReference>
<proteinExistence type="inferred from homology"/>
<dbReference type="InterPro" id="IPR023346">
    <property type="entry name" value="Lysozyme-like_dom_sf"/>
</dbReference>
<keyword evidence="15 33" id="KW-0378">Hydrolase</keyword>
<evidence type="ECO:0000256" key="26">
    <source>
        <dbReference type="ARBA" id="ARBA00049902"/>
    </source>
</evidence>
<keyword evidence="19 29" id="KW-1133">Transmembrane helix</keyword>
<keyword evidence="23" id="KW-0961">Cell wall biogenesis/degradation</keyword>
<dbReference type="Gene3D" id="1.10.3810.10">
    <property type="entry name" value="Biosynthetic peptidoglycan transglycosylase-like"/>
    <property type="match status" value="1"/>
</dbReference>
<comment type="similarity">
    <text evidence="4">In the C-terminal section; belongs to the transpeptidase family.</text>
</comment>
<comment type="pathway">
    <text evidence="3">Cell wall biogenesis; peptidoglycan biosynthesis.</text>
</comment>
<dbReference type="GO" id="GO:0009002">
    <property type="term" value="F:serine-type D-Ala-D-Ala carboxypeptidase activity"/>
    <property type="evidence" value="ECO:0007669"/>
    <property type="project" value="UniProtKB-EC"/>
</dbReference>
<dbReference type="InterPro" id="IPR050396">
    <property type="entry name" value="Glycosyltr_51/Transpeptidase"/>
</dbReference>
<evidence type="ECO:0000256" key="23">
    <source>
        <dbReference type="ARBA" id="ARBA00023316"/>
    </source>
</evidence>
<keyword evidence="34" id="KW-1185">Reference proteome</keyword>
<evidence type="ECO:0000256" key="2">
    <source>
        <dbReference type="ARBA" id="ARBA00004249"/>
    </source>
</evidence>
<feature type="compositionally biased region" description="Low complexity" evidence="28">
    <location>
        <begin position="361"/>
        <end position="373"/>
    </location>
</feature>
<evidence type="ECO:0000256" key="29">
    <source>
        <dbReference type="SAM" id="Phobius"/>
    </source>
</evidence>
<dbReference type="PANTHER" id="PTHR32282">
    <property type="entry name" value="BINDING PROTEIN TRANSPEPTIDASE, PUTATIVE-RELATED"/>
    <property type="match status" value="1"/>
</dbReference>
<dbReference type="Pfam" id="PF00912">
    <property type="entry name" value="Transgly"/>
    <property type="match status" value="1"/>
</dbReference>
<evidence type="ECO:0000256" key="14">
    <source>
        <dbReference type="ARBA" id="ARBA00022692"/>
    </source>
</evidence>
<evidence type="ECO:0000256" key="6">
    <source>
        <dbReference type="ARBA" id="ARBA00012448"/>
    </source>
</evidence>
<dbReference type="FunFam" id="1.10.3810.10:FF:000003">
    <property type="entry name" value="Penicillin-binding protein 1a"/>
    <property type="match status" value="1"/>
</dbReference>
<evidence type="ECO:0000259" key="30">
    <source>
        <dbReference type="Pfam" id="PF00905"/>
    </source>
</evidence>
<keyword evidence="21" id="KW-0046">Antibiotic resistance</keyword>
<evidence type="ECO:0000256" key="28">
    <source>
        <dbReference type="SAM" id="MobiDB-lite"/>
    </source>
</evidence>
<organism evidence="33 34">
    <name type="scientific">Saliniradius amylolyticus</name>
    <dbReference type="NCBI Taxonomy" id="2183582"/>
    <lineage>
        <taxon>Bacteria</taxon>
        <taxon>Pseudomonadati</taxon>
        <taxon>Pseudomonadota</taxon>
        <taxon>Gammaproteobacteria</taxon>
        <taxon>Alteromonadales</taxon>
        <taxon>Alteromonadaceae</taxon>
        <taxon>Saliniradius</taxon>
    </lineage>
</organism>
<name>A0A2S2E6B9_9ALTE</name>
<evidence type="ECO:0000256" key="25">
    <source>
        <dbReference type="ARBA" id="ARBA00044770"/>
    </source>
</evidence>
<evidence type="ECO:0000256" key="19">
    <source>
        <dbReference type="ARBA" id="ARBA00022989"/>
    </source>
</evidence>
<dbReference type="InterPro" id="IPR012338">
    <property type="entry name" value="Beta-lactam/transpept-like"/>
</dbReference>
<keyword evidence="22" id="KW-0511">Multifunctional enzyme</keyword>
<keyword evidence="14 29" id="KW-0812">Transmembrane</keyword>
<evidence type="ECO:0000313" key="33">
    <source>
        <dbReference type="EMBL" id="AWL13206.1"/>
    </source>
</evidence>
<accession>A0A2S2E6B9</accession>
<evidence type="ECO:0000256" key="12">
    <source>
        <dbReference type="ARBA" id="ARBA00022676"/>
    </source>
</evidence>
<dbReference type="InterPro" id="IPR001264">
    <property type="entry name" value="Glyco_trans_51"/>
</dbReference>
<evidence type="ECO:0000256" key="3">
    <source>
        <dbReference type="ARBA" id="ARBA00004752"/>
    </source>
</evidence>
<dbReference type="GO" id="GO:0006508">
    <property type="term" value="P:proteolysis"/>
    <property type="evidence" value="ECO:0007669"/>
    <property type="project" value="UniProtKB-KW"/>
</dbReference>
<evidence type="ECO:0000256" key="24">
    <source>
        <dbReference type="ARBA" id="ARBA00034000"/>
    </source>
</evidence>
<comment type="catalytic activity">
    <reaction evidence="26">
        <text>[GlcNAc-(1-&gt;4)-Mur2Ac(oyl-L-Ala-gamma-D-Glu-L-Lys-D-Ala-D-Ala)](n)-di-trans,octa-cis-undecaprenyl diphosphate + beta-D-GlcNAc-(1-&gt;4)-Mur2Ac(oyl-L-Ala-gamma-D-Glu-L-Lys-D-Ala-D-Ala)-di-trans,octa-cis-undecaprenyl diphosphate = [GlcNAc-(1-&gt;4)-Mur2Ac(oyl-L-Ala-gamma-D-Glu-L-Lys-D-Ala-D-Ala)](n+1)-di-trans,octa-cis-undecaprenyl diphosphate + di-trans,octa-cis-undecaprenyl diphosphate + H(+)</text>
        <dbReference type="Rhea" id="RHEA:23708"/>
        <dbReference type="Rhea" id="RHEA-COMP:9602"/>
        <dbReference type="Rhea" id="RHEA-COMP:9603"/>
        <dbReference type="ChEBI" id="CHEBI:15378"/>
        <dbReference type="ChEBI" id="CHEBI:58405"/>
        <dbReference type="ChEBI" id="CHEBI:60033"/>
        <dbReference type="ChEBI" id="CHEBI:78435"/>
        <dbReference type="EC" id="2.4.99.28"/>
    </reaction>
</comment>
<dbReference type="NCBIfam" id="TIGR02074">
    <property type="entry name" value="PBP_1a_fam"/>
    <property type="match status" value="1"/>
</dbReference>
<evidence type="ECO:0000256" key="11">
    <source>
        <dbReference type="ARBA" id="ARBA00022670"/>
    </source>
</evidence>
<dbReference type="OrthoDB" id="9766909at2"/>
<dbReference type="GO" id="GO:0071555">
    <property type="term" value="P:cell wall organization"/>
    <property type="evidence" value="ECO:0007669"/>
    <property type="project" value="UniProtKB-KW"/>
</dbReference>
<keyword evidence="16" id="KW-0133">Cell shape</keyword>
<feature type="domain" description="Penicillin-binding protein OB-like" evidence="32">
    <location>
        <begin position="336"/>
        <end position="470"/>
    </location>
</feature>
<dbReference type="GO" id="GO:0008360">
    <property type="term" value="P:regulation of cell shape"/>
    <property type="evidence" value="ECO:0007669"/>
    <property type="project" value="UniProtKB-KW"/>
</dbReference>
<dbReference type="GO" id="GO:0030288">
    <property type="term" value="C:outer membrane-bounded periplasmic space"/>
    <property type="evidence" value="ECO:0007669"/>
    <property type="project" value="TreeGrafter"/>
</dbReference>
<dbReference type="SUPFAM" id="SSF56601">
    <property type="entry name" value="beta-lactamase/transpeptidase-like"/>
    <property type="match status" value="1"/>
</dbReference>
<comment type="function">
    <text evidence="1">Cell wall formation. Synthesis of cross-linked peptidoglycan from the lipid intermediates. The enzyme has a penicillin-insensitive transglycosylase N-terminal domain (formation of linear glycan strands) and a penicillin-sensitive transpeptidase C-terminal domain (cross-linking of the peptide subunits).</text>
</comment>
<evidence type="ECO:0000259" key="32">
    <source>
        <dbReference type="Pfam" id="PF17092"/>
    </source>
</evidence>
<evidence type="ECO:0000256" key="1">
    <source>
        <dbReference type="ARBA" id="ARBA00002624"/>
    </source>
</evidence>
<evidence type="ECO:0000256" key="17">
    <source>
        <dbReference type="ARBA" id="ARBA00022968"/>
    </source>
</evidence>
<evidence type="ECO:0000256" key="16">
    <source>
        <dbReference type="ARBA" id="ARBA00022960"/>
    </source>
</evidence>
<evidence type="ECO:0000256" key="4">
    <source>
        <dbReference type="ARBA" id="ARBA00007090"/>
    </source>
</evidence>
<comment type="subcellular location">
    <subcellularLocation>
        <location evidence="2">Cell inner membrane</location>
        <topology evidence="2">Single-pass type II membrane protein</topology>
    </subcellularLocation>
</comment>
<keyword evidence="11" id="KW-0645">Protease</keyword>
<dbReference type="Gene3D" id="3.40.710.10">
    <property type="entry name" value="DD-peptidase/beta-lactamase superfamily"/>
    <property type="match status" value="2"/>
</dbReference>
<evidence type="ECO:0000256" key="7">
    <source>
        <dbReference type="ARBA" id="ARBA00018638"/>
    </source>
</evidence>
<keyword evidence="8" id="KW-1003">Cell membrane</keyword>
<evidence type="ECO:0000256" key="18">
    <source>
        <dbReference type="ARBA" id="ARBA00022984"/>
    </source>
</evidence>
<keyword evidence="13 33" id="KW-0808">Transferase</keyword>
<keyword evidence="10" id="KW-0121">Carboxypeptidase</keyword>
<evidence type="ECO:0000256" key="9">
    <source>
        <dbReference type="ARBA" id="ARBA00022519"/>
    </source>
</evidence>
<dbReference type="GO" id="GO:0046677">
    <property type="term" value="P:response to antibiotic"/>
    <property type="evidence" value="ECO:0007669"/>
    <property type="project" value="UniProtKB-KW"/>
</dbReference>
<sequence>MIIVLSRSQTGTKRKQTLVKYIKTLTVLLLTGTLLAVGIIAGLYQYIKPDLPSVEVLKEVRLQTPMKIYTQDGQLISQFGVKRRIPVTLEQMPQEMIQAILATEDSRFYDHPGIDIIGVFRAAVNLLVTGEKSQGASTITMQLARNFFLSREKAWMRKIKEMFIAWHIEQLLTKDEILELYLNKIELGHRAFGVGAAAQVYYGKNLNDLSLAQIATIAGLPKAPSALNPISNPAASKERRRVVLGRMLTTGFITDAQFQQAANAEVSAAKHGAEIQLDAPYLADWIYSQMLERYGKEDAETKGYRVYASVNAEHQRAAQKAVLRNLHDYDERHGYRGPVKQLWGQPVMAGDSSEKTSEQEATSGSSAQTASTSWTRQAITDYLQQQPGYGPLEPAVVVSTQERQITVMRASGDIHVISWDGLAWARSFISDTEQEPEPEVATDIVTQGAHIFIRFNDELEQWQLAQLPEVSGAFIALNPDTGAVEAVVGGYSFYHSQFNRATQAERQVGSNIKPFIYSAALEEGYTLASIVNDAPINQWDRSSGLAWRPKNSPEVYDGPIRLRKALGRSKNVVSVRLLRAVGLDNLIEHLAKFGFNPEELPRNESLALGSASLTPLEVASGFAIIANGGYAVEPYVIDRIEDEQGEIVWQANPKLSEAALSRWIELHQPNPEQSQDSMDAGATIVPESSEAMPELAPQVISEANAFLVKQMMQTAIYGGGSWNKGTYWQGTGWRANNILRRDDLAGKTGTTNDAKDTWFSGIAPGLVATSWVGFDDMSRSLGRTSRNQYLINKNPKKYNWLGNAMVGGEDGARVAQPAWIRFMQQALEDVPEAQSSVPDDIISVRIDRLTGKLTQRSDHTARFEYFIKGTAPDQYVERDEFVDPFQQTEQQQETDNGSIF</sequence>
<dbReference type="EC" id="3.4.16.4" evidence="6"/>
<comment type="similarity">
    <text evidence="5">In the N-terminal section; belongs to the glycosyltransferase 51 family.</text>
</comment>
<dbReference type="GO" id="GO:0008955">
    <property type="term" value="F:peptidoglycan glycosyltransferase activity"/>
    <property type="evidence" value="ECO:0007669"/>
    <property type="project" value="UniProtKB-EC"/>
</dbReference>
<gene>
    <name evidence="33" type="primary">mrcA</name>
    <name evidence="33" type="ORF">HMF8227_02755</name>
</gene>
<evidence type="ECO:0000256" key="27">
    <source>
        <dbReference type="ARBA" id="ARBA00060592"/>
    </source>
</evidence>
<reference evidence="33 34" key="1">
    <citation type="submission" date="2018-05" db="EMBL/GenBank/DDBJ databases">
        <title>Salinimonas sp. HMF8227 Genome sequencing and assembly.</title>
        <authorList>
            <person name="Kang H."/>
            <person name="Kang J."/>
            <person name="Cha I."/>
            <person name="Kim H."/>
            <person name="Joh K."/>
        </authorList>
    </citation>
    <scope>NUCLEOTIDE SEQUENCE [LARGE SCALE GENOMIC DNA]</scope>
    <source>
        <strain evidence="33 34">HMF8227</strain>
    </source>
</reference>
<keyword evidence="17" id="KW-0735">Signal-anchor</keyword>
<evidence type="ECO:0000256" key="22">
    <source>
        <dbReference type="ARBA" id="ARBA00023268"/>
    </source>
</evidence>
<dbReference type="KEGG" id="salh:HMF8227_02755"/>
<dbReference type="InterPro" id="IPR001460">
    <property type="entry name" value="PCN-bd_Tpept"/>
</dbReference>
<evidence type="ECO:0000256" key="15">
    <source>
        <dbReference type="ARBA" id="ARBA00022801"/>
    </source>
</evidence>
<dbReference type="EMBL" id="CP029347">
    <property type="protein sequence ID" value="AWL13206.1"/>
    <property type="molecule type" value="Genomic_DNA"/>
</dbReference>
<dbReference type="Proteomes" id="UP000245728">
    <property type="component" value="Chromosome"/>
</dbReference>
<dbReference type="SUPFAM" id="SSF53955">
    <property type="entry name" value="Lysozyme-like"/>
    <property type="match status" value="1"/>
</dbReference>
<evidence type="ECO:0000256" key="21">
    <source>
        <dbReference type="ARBA" id="ARBA00023251"/>
    </source>
</evidence>
<evidence type="ECO:0000256" key="8">
    <source>
        <dbReference type="ARBA" id="ARBA00022475"/>
    </source>
</evidence>
<dbReference type="AlphaFoldDB" id="A0A2S2E6B9"/>
<dbReference type="GO" id="GO:0008658">
    <property type="term" value="F:penicillin binding"/>
    <property type="evidence" value="ECO:0007669"/>
    <property type="project" value="InterPro"/>
</dbReference>
<feature type="region of interest" description="Disordered" evidence="28">
    <location>
        <begin position="344"/>
        <end position="373"/>
    </location>
</feature>
<comment type="pathway">
    <text evidence="27">Glycan biosynthesis.</text>
</comment>
<dbReference type="EC" id="2.4.99.28" evidence="25"/>
<dbReference type="Pfam" id="PF17092">
    <property type="entry name" value="PCB_OB"/>
    <property type="match status" value="1"/>
</dbReference>
<feature type="transmembrane region" description="Helical" evidence="29">
    <location>
        <begin position="21"/>
        <end position="47"/>
    </location>
</feature>
<keyword evidence="12 33" id="KW-0328">Glycosyltransferase</keyword>
<evidence type="ECO:0000313" key="34">
    <source>
        <dbReference type="Proteomes" id="UP000245728"/>
    </source>
</evidence>
<evidence type="ECO:0000256" key="5">
    <source>
        <dbReference type="ARBA" id="ARBA00007739"/>
    </source>
</evidence>
<feature type="domain" description="Penicillin-binding protein transpeptidase" evidence="30">
    <location>
        <begin position="472"/>
        <end position="764"/>
    </location>
</feature>
<comment type="catalytic activity">
    <reaction evidence="24">
        <text>Preferential cleavage: (Ac)2-L-Lys-D-Ala-|-D-Ala. Also transpeptidation of peptidyl-alanyl moieties that are N-acyl substituents of D-alanine.</text>
        <dbReference type="EC" id="3.4.16.4"/>
    </reaction>
</comment>
<keyword evidence="9" id="KW-0997">Cell inner membrane</keyword>
<evidence type="ECO:0000256" key="13">
    <source>
        <dbReference type="ARBA" id="ARBA00022679"/>
    </source>
</evidence>
<evidence type="ECO:0000259" key="31">
    <source>
        <dbReference type="Pfam" id="PF00912"/>
    </source>
</evidence>
<evidence type="ECO:0000256" key="20">
    <source>
        <dbReference type="ARBA" id="ARBA00023136"/>
    </source>
</evidence>
<evidence type="ECO:0000256" key="10">
    <source>
        <dbReference type="ARBA" id="ARBA00022645"/>
    </source>
</evidence>
<keyword evidence="20 29" id="KW-0472">Membrane</keyword>
<dbReference type="GO" id="GO:0009252">
    <property type="term" value="P:peptidoglycan biosynthetic process"/>
    <property type="evidence" value="ECO:0007669"/>
    <property type="project" value="UniProtKB-UniPathway"/>
</dbReference>
<dbReference type="UniPathway" id="UPA00219"/>
<keyword evidence="18" id="KW-0573">Peptidoglycan synthesis</keyword>
<protein>
    <recommendedName>
        <fullName evidence="7">Penicillin-binding protein 1A</fullName>
        <ecNumber evidence="25">2.4.99.28</ecNumber>
        <ecNumber evidence="6">3.4.16.4</ecNumber>
    </recommendedName>
</protein>
<dbReference type="Pfam" id="PF00905">
    <property type="entry name" value="Transpeptidase"/>
    <property type="match status" value="1"/>
</dbReference>
<dbReference type="InterPro" id="IPR031376">
    <property type="entry name" value="PCB_OB"/>
</dbReference>
<feature type="domain" description="Glycosyl transferase family 51" evidence="31">
    <location>
        <begin position="73"/>
        <end position="247"/>
    </location>
</feature>